<evidence type="ECO:0000313" key="2">
    <source>
        <dbReference type="Proteomes" id="UP001600424"/>
    </source>
</evidence>
<accession>A0ABW6J7L6</accession>
<evidence type="ECO:0000313" key="1">
    <source>
        <dbReference type="EMBL" id="MFE5985894.1"/>
    </source>
</evidence>
<proteinExistence type="predicted"/>
<keyword evidence="2" id="KW-1185">Reference proteome</keyword>
<organism evidence="1 2">
    <name type="scientific">Streptomyces wedmorensis</name>
    <dbReference type="NCBI Taxonomy" id="43759"/>
    <lineage>
        <taxon>Bacteria</taxon>
        <taxon>Bacillati</taxon>
        <taxon>Actinomycetota</taxon>
        <taxon>Actinomycetes</taxon>
        <taxon>Kitasatosporales</taxon>
        <taxon>Streptomycetaceae</taxon>
        <taxon>Streptomyces</taxon>
    </lineage>
</organism>
<sequence length="124" mass="13628">MANDYRERLMSASNDRPHPLVDPYLRIILSALGPRRATAFLTAALKAHQEERAREGTIQLGFCAYLSDRLGETWGRTLAEISAWEAMQAVRRLVRADPETDLGRQLSHGLALAVASGPATTAAR</sequence>
<dbReference type="RefSeq" id="WP_386255909.1">
    <property type="nucleotide sequence ID" value="NZ_JBHTRV010000071.1"/>
</dbReference>
<name>A0ABW6J7L6_STRWE</name>
<gene>
    <name evidence="1" type="ORF">ACFQ63_40295</name>
</gene>
<reference evidence="1 2" key="1">
    <citation type="submission" date="2024-09" db="EMBL/GenBank/DDBJ databases">
        <title>The Natural Products Discovery Center: Release of the First 8490 Sequenced Strains for Exploring Actinobacteria Biosynthetic Diversity.</title>
        <authorList>
            <person name="Kalkreuter E."/>
            <person name="Kautsar S.A."/>
            <person name="Yang D."/>
            <person name="Bader C.D."/>
            <person name="Teijaro C.N."/>
            <person name="Fluegel L."/>
            <person name="Davis C.M."/>
            <person name="Simpson J.R."/>
            <person name="Lauterbach L."/>
            <person name="Steele A.D."/>
            <person name="Gui C."/>
            <person name="Meng S."/>
            <person name="Li G."/>
            <person name="Viehrig K."/>
            <person name="Ye F."/>
            <person name="Su P."/>
            <person name="Kiefer A.F."/>
            <person name="Nichols A."/>
            <person name="Cepeda A.J."/>
            <person name="Yan W."/>
            <person name="Fan B."/>
            <person name="Jiang Y."/>
            <person name="Adhikari A."/>
            <person name="Zheng C.-J."/>
            <person name="Schuster L."/>
            <person name="Cowan T.M."/>
            <person name="Smanski M.J."/>
            <person name="Chevrette M.G."/>
            <person name="De Carvalho L.P.S."/>
            <person name="Shen B."/>
        </authorList>
    </citation>
    <scope>NUCLEOTIDE SEQUENCE [LARGE SCALE GENOMIC DNA]</scope>
    <source>
        <strain evidence="1 2">NPDC056472</strain>
    </source>
</reference>
<dbReference type="EMBL" id="JBHTRV010000071">
    <property type="protein sequence ID" value="MFE5985894.1"/>
    <property type="molecule type" value="Genomic_DNA"/>
</dbReference>
<dbReference type="Proteomes" id="UP001600424">
    <property type="component" value="Unassembled WGS sequence"/>
</dbReference>
<protein>
    <submittedName>
        <fullName evidence="1">Uncharacterized protein</fullName>
    </submittedName>
</protein>
<comment type="caution">
    <text evidence="1">The sequence shown here is derived from an EMBL/GenBank/DDBJ whole genome shotgun (WGS) entry which is preliminary data.</text>
</comment>